<dbReference type="InterPro" id="IPR000160">
    <property type="entry name" value="GGDEF_dom"/>
</dbReference>
<evidence type="ECO:0000256" key="3">
    <source>
        <dbReference type="SAM" id="Phobius"/>
    </source>
</evidence>
<evidence type="ECO:0000256" key="2">
    <source>
        <dbReference type="ARBA" id="ARBA00034247"/>
    </source>
</evidence>
<accession>A0ABU2CAX0</accession>
<gene>
    <name evidence="5" type="ORF">J2X19_003056</name>
</gene>
<dbReference type="PROSITE" id="PS50887">
    <property type="entry name" value="GGDEF"/>
    <property type="match status" value="1"/>
</dbReference>
<comment type="caution">
    <text evidence="5">The sequence shown here is derived from an EMBL/GenBank/DDBJ whole genome shotgun (WGS) entry which is preliminary data.</text>
</comment>
<dbReference type="InterPro" id="IPR043128">
    <property type="entry name" value="Rev_trsase/Diguanyl_cyclase"/>
</dbReference>
<dbReference type="SUPFAM" id="SSF55073">
    <property type="entry name" value="Nucleotide cyclase"/>
    <property type="match status" value="1"/>
</dbReference>
<dbReference type="InterPro" id="IPR029787">
    <property type="entry name" value="Nucleotide_cyclase"/>
</dbReference>
<evidence type="ECO:0000259" key="4">
    <source>
        <dbReference type="PROSITE" id="PS50887"/>
    </source>
</evidence>
<dbReference type="Gene3D" id="3.30.70.270">
    <property type="match status" value="1"/>
</dbReference>
<evidence type="ECO:0000313" key="5">
    <source>
        <dbReference type="EMBL" id="MDR7378377.1"/>
    </source>
</evidence>
<feature type="transmembrane region" description="Helical" evidence="3">
    <location>
        <begin position="144"/>
        <end position="166"/>
    </location>
</feature>
<comment type="catalytic activity">
    <reaction evidence="2">
        <text>2 GTP = 3',3'-c-di-GMP + 2 diphosphate</text>
        <dbReference type="Rhea" id="RHEA:24898"/>
        <dbReference type="ChEBI" id="CHEBI:33019"/>
        <dbReference type="ChEBI" id="CHEBI:37565"/>
        <dbReference type="ChEBI" id="CHEBI:58805"/>
        <dbReference type="EC" id="2.7.7.65"/>
    </reaction>
</comment>
<keyword evidence="3" id="KW-0472">Membrane</keyword>
<dbReference type="Gene3D" id="6.10.340.10">
    <property type="match status" value="1"/>
</dbReference>
<dbReference type="InterPro" id="IPR050469">
    <property type="entry name" value="Diguanylate_Cyclase"/>
</dbReference>
<dbReference type="NCBIfam" id="TIGR00254">
    <property type="entry name" value="GGDEF"/>
    <property type="match status" value="1"/>
</dbReference>
<feature type="domain" description="GGDEF" evidence="4">
    <location>
        <begin position="279"/>
        <end position="412"/>
    </location>
</feature>
<evidence type="ECO:0000313" key="6">
    <source>
        <dbReference type="Proteomes" id="UP001180487"/>
    </source>
</evidence>
<keyword evidence="3" id="KW-0812">Transmembrane</keyword>
<dbReference type="EC" id="2.7.7.65" evidence="1"/>
<organism evidence="5 6">
    <name type="scientific">Rhodoferax ferrireducens</name>
    <dbReference type="NCBI Taxonomy" id="192843"/>
    <lineage>
        <taxon>Bacteria</taxon>
        <taxon>Pseudomonadati</taxon>
        <taxon>Pseudomonadota</taxon>
        <taxon>Betaproteobacteria</taxon>
        <taxon>Burkholderiales</taxon>
        <taxon>Comamonadaceae</taxon>
        <taxon>Rhodoferax</taxon>
    </lineage>
</organism>
<dbReference type="PANTHER" id="PTHR45138:SF9">
    <property type="entry name" value="DIGUANYLATE CYCLASE DGCM-RELATED"/>
    <property type="match status" value="1"/>
</dbReference>
<feature type="transmembrane region" description="Helical" evidence="3">
    <location>
        <begin position="17"/>
        <end position="37"/>
    </location>
</feature>
<evidence type="ECO:0000256" key="1">
    <source>
        <dbReference type="ARBA" id="ARBA00012528"/>
    </source>
</evidence>
<dbReference type="RefSeq" id="WP_116608534.1">
    <property type="nucleotide sequence ID" value="NZ_JAVDXT010000002.1"/>
</dbReference>
<dbReference type="Proteomes" id="UP001180487">
    <property type="component" value="Unassembled WGS sequence"/>
</dbReference>
<dbReference type="SMART" id="SM00267">
    <property type="entry name" value="GGDEF"/>
    <property type="match status" value="1"/>
</dbReference>
<protein>
    <recommendedName>
        <fullName evidence="1">diguanylate cyclase</fullName>
        <ecNumber evidence="1">2.7.7.65</ecNumber>
    </recommendedName>
</protein>
<sequence>MPNLPFRSLAGHLIRRTLGLALCCMVAVFVVQVGIMLQHQRKEFERLADEIAKTSVPLLSVSLWDIELRAVQQQVAMMAERPEVGYVMLTVGTGQQFQAGNAALQPESSSLRIAIPAPQGKSVIAELRLWPNPQFAIDEMVHTAWTVLAGYGVFTVLICSLIAYLLRRELQIPLQRLAQFASELTPQTLVQPLALDRPRRIHTDEIDLVAHGFSKLQNGLRTHIANLDKMVAERTQQLEALAEANHVLSITDPLTGCFNRRTLEPRLLEEIERAHRYQRPFSVICLDLDHFKQINDSYGHAAGDAVLCATADHLRNATRFRLDWTVRLGGEEFLIVLPETVLATALQNAERLRQLLQAEPVWFEGQRIDLTASFGVAQWQYDQASAELVQLADSLLYQAKAAGRNCIFPQLPAIE</sequence>
<dbReference type="CDD" id="cd01949">
    <property type="entry name" value="GGDEF"/>
    <property type="match status" value="1"/>
</dbReference>
<dbReference type="Pfam" id="PF00990">
    <property type="entry name" value="GGDEF"/>
    <property type="match status" value="1"/>
</dbReference>
<proteinExistence type="predicted"/>
<dbReference type="EMBL" id="JAVDXT010000002">
    <property type="protein sequence ID" value="MDR7378377.1"/>
    <property type="molecule type" value="Genomic_DNA"/>
</dbReference>
<name>A0ABU2CAX0_9BURK</name>
<dbReference type="PANTHER" id="PTHR45138">
    <property type="entry name" value="REGULATORY COMPONENTS OF SENSORY TRANSDUCTION SYSTEM"/>
    <property type="match status" value="1"/>
</dbReference>
<keyword evidence="3" id="KW-1133">Transmembrane helix</keyword>
<reference evidence="5 6" key="1">
    <citation type="submission" date="2023-07" db="EMBL/GenBank/DDBJ databases">
        <title>Sorghum-associated microbial communities from plants grown in Nebraska, USA.</title>
        <authorList>
            <person name="Schachtman D."/>
        </authorList>
    </citation>
    <scope>NUCLEOTIDE SEQUENCE [LARGE SCALE GENOMIC DNA]</scope>
    <source>
        <strain evidence="5 6">BE313</strain>
    </source>
</reference>
<keyword evidence="6" id="KW-1185">Reference proteome</keyword>